<name>A0A936ZFF5_9BURK</name>
<evidence type="ECO:0000256" key="8">
    <source>
        <dbReference type="ARBA" id="ARBA00023125"/>
    </source>
</evidence>
<dbReference type="NCBIfam" id="TIGR01450">
    <property type="entry name" value="recC"/>
    <property type="match status" value="1"/>
</dbReference>
<comment type="similarity">
    <text evidence="10">Belongs to the RecC family.</text>
</comment>
<dbReference type="Gene3D" id="3.40.50.300">
    <property type="entry name" value="P-loop containing nucleotide triphosphate hydrolases"/>
    <property type="match status" value="1"/>
</dbReference>
<dbReference type="InterPro" id="IPR006697">
    <property type="entry name" value="RecC"/>
</dbReference>
<comment type="subunit">
    <text evidence="10">Heterotrimer of RecB, RecC and RecD. All subunits contribute to DNA-binding.</text>
</comment>
<dbReference type="Pfam" id="PF04257">
    <property type="entry name" value="Exonuc_V_gamma"/>
    <property type="match status" value="1"/>
</dbReference>
<keyword evidence="8 10" id="KW-0238">DNA-binding</keyword>
<protein>
    <recommendedName>
        <fullName evidence="10">RecBCD enzyme subunit RecC</fullName>
    </recommendedName>
    <alternativeName>
        <fullName evidence="10">Exonuclease V subunit RecC</fullName>
        <shortName evidence="10">ExoV subunit RecC</shortName>
    </alternativeName>
    <alternativeName>
        <fullName evidence="10">Helicase/nuclease RecBCD subunit RecC</fullName>
    </alternativeName>
</protein>
<dbReference type="GO" id="GO:0005524">
    <property type="term" value="F:ATP binding"/>
    <property type="evidence" value="ECO:0007669"/>
    <property type="project" value="UniProtKB-UniRule"/>
</dbReference>
<evidence type="ECO:0000256" key="7">
    <source>
        <dbReference type="ARBA" id="ARBA00022840"/>
    </source>
</evidence>
<evidence type="ECO:0000256" key="6">
    <source>
        <dbReference type="ARBA" id="ARBA00022839"/>
    </source>
</evidence>
<dbReference type="Gene3D" id="3.40.50.10930">
    <property type="match status" value="1"/>
</dbReference>
<dbReference type="RefSeq" id="WP_201682935.1">
    <property type="nucleotide sequence ID" value="NZ_JAEQNA010000001.1"/>
</dbReference>
<keyword evidence="9 10" id="KW-0234">DNA repair</keyword>
<dbReference type="Gene3D" id="1.10.10.990">
    <property type="match status" value="1"/>
</dbReference>
<dbReference type="SUPFAM" id="SSF52540">
    <property type="entry name" value="P-loop containing nucleoside triphosphate hydrolases"/>
    <property type="match status" value="2"/>
</dbReference>
<comment type="function">
    <text evidence="10">A helicase/nuclease that prepares dsDNA breaks (DSB) for recombinational DNA repair. Binds to DSBs and unwinds DNA via a highly rapid and processive ATP-dependent bidirectional helicase activity. Unwinds dsDNA until it encounters a Chi (crossover hotspot instigator) sequence from the 3' direction. Cuts ssDNA a few nucleotides 3' to the Chi site. The properties and activities of the enzyme are changed at Chi. The Chi-altered holoenzyme produces a long 3'-ssDNA overhang and facilitates RecA-binding to the ssDNA for homologous DNA recombination and repair. Holoenzyme degrades any linearized DNA that is unable to undergo homologous recombination. In the holoenzyme this subunit recognizes the wild-type Chi sequence, and when added to isolated RecB increases its ATP-dependent helicase processivity.</text>
</comment>
<dbReference type="GO" id="GO:0003677">
    <property type="term" value="F:DNA binding"/>
    <property type="evidence" value="ECO:0007669"/>
    <property type="project" value="UniProtKB-UniRule"/>
</dbReference>
<comment type="caution">
    <text evidence="12">The sequence shown here is derived from an EMBL/GenBank/DDBJ whole genome shotgun (WGS) entry which is preliminary data.</text>
</comment>
<organism evidence="12 13">
    <name type="scientific">Ramlibacter aurantiacus</name>
    <dbReference type="NCBI Taxonomy" id="2801330"/>
    <lineage>
        <taxon>Bacteria</taxon>
        <taxon>Pseudomonadati</taxon>
        <taxon>Pseudomonadota</taxon>
        <taxon>Betaproteobacteria</taxon>
        <taxon>Burkholderiales</taxon>
        <taxon>Comamonadaceae</taxon>
        <taxon>Ramlibacter</taxon>
    </lineage>
</organism>
<dbReference type="Gene3D" id="1.10.486.10">
    <property type="entry name" value="PCRA, domain 4"/>
    <property type="match status" value="1"/>
</dbReference>
<evidence type="ECO:0000256" key="9">
    <source>
        <dbReference type="ARBA" id="ARBA00023204"/>
    </source>
</evidence>
<evidence type="ECO:0000256" key="1">
    <source>
        <dbReference type="ARBA" id="ARBA00022722"/>
    </source>
</evidence>
<evidence type="ECO:0000256" key="10">
    <source>
        <dbReference type="HAMAP-Rule" id="MF_01486"/>
    </source>
</evidence>
<evidence type="ECO:0000313" key="12">
    <source>
        <dbReference type="EMBL" id="MBL0419937.1"/>
    </source>
</evidence>
<sequence>MSGELSPGFMVVHGNRPETLRALMAQWMQAASLGPLEDEAVLVQSNGVAQWIKLHLASDASRGGLGIAAALQVQLPSQFTWRAYRALLGAAQVPADSPFDKSRLVWRLMRLLPGLLAEPVFQPLERFLRGGEGGAADPRKLHQLCERVADLFDQYQVYRADWLEAWASGRDRIAVRGAEQPLDASDAWQPALWRVLRQDAGEAAAHGSRAEVHQRFLRAAAQPDAQRPRGLPRRITVIGVSSLPAQALQVLAALARWSQVLVFVHNPCRHDWSRIVPDHELLRARRHRQAPRGPVAGLPAPGHPLLAAWGRQGRDFIRMLDEHDEHEAHARRFEAVLRQVDVFEANADAGSRSLLHRLQDDMLELRPVEESRQLAPEVAAGDRSIAFHVTHGPLREVEVLHDRLLAAFAADPELRPQDVMVMVPDVAAFAPHIEAVFGLYERDDPRHIPFGIADRGQRGHDSLLAAIAKLLSLPQARWAASELLDLLDVPAFRRRLGIQEAELPLLRRWVARAEVRWGLNAPQREHLGLPPGLDQNSWQFGLRRMFLGYAVGSGEPWQGIAPMDEIGGLDAALLGPLATLLDRLDAHWHALTEDAAPDRWVERLERLLDDFFEAPDGSDESLVLLRLRGALHAWQQECAEAGLVDALPLAVVGGHWLDRVERPSLSQLFLSGGVTFASLMPMRAIPFRWIALLGMNDGDYPRPRTPIDFDLMAREVRPGDRSRREDDRYLFLEALLSAREHLHVSWVGRSIRDNQERPASVLVAQLRDHVAACWRRAGDARPQALAGPALLQALTCEHRLQPFHEAYFDGRDPRLASYAREWRVAREATTLAQPPQPLPAPAGERVFTLREFAAFAREPVRFFFDQRLQVHFGHDDPVAEDQEPFELDPLRRWQLQDELIRLQKTAIEHGADREAALARGLDVMTARGSLPVGALAAPVRATLAEPMERLFAEHAAACEQWPQRLPDEWLDHAPADLAQAPRVQDWLGELRTDGQGARCRLVLESTGLIRKATGKDTDQWRFDKLVGHWVAHLAGHLGGQPMTSVVASKAGTLTLLPLSIEVARGHWRDLCVLLAEGLCRPLPFALRSASEWLEKLPKGEETAREAARRCYEEHEPRRHQFAEARRDPCLGRTYPGFDALWSDGEFARLAQRLLGPLREAPRNKPRGERG</sequence>
<evidence type="ECO:0000256" key="2">
    <source>
        <dbReference type="ARBA" id="ARBA00022741"/>
    </source>
</evidence>
<dbReference type="GO" id="GO:0000724">
    <property type="term" value="P:double-strand break repair via homologous recombination"/>
    <property type="evidence" value="ECO:0007669"/>
    <property type="project" value="UniProtKB-UniRule"/>
</dbReference>
<evidence type="ECO:0000256" key="4">
    <source>
        <dbReference type="ARBA" id="ARBA00022801"/>
    </source>
</evidence>
<keyword evidence="4 10" id="KW-0378">Hydrolase</keyword>
<dbReference type="InterPro" id="IPR027417">
    <property type="entry name" value="P-loop_NTPase"/>
</dbReference>
<dbReference type="GO" id="GO:0008854">
    <property type="term" value="F:exodeoxyribonuclease V activity"/>
    <property type="evidence" value="ECO:0007669"/>
    <property type="project" value="InterPro"/>
</dbReference>
<dbReference type="Gene3D" id="1.10.10.160">
    <property type="match status" value="1"/>
</dbReference>
<dbReference type="SUPFAM" id="SSF52980">
    <property type="entry name" value="Restriction endonuclease-like"/>
    <property type="match status" value="1"/>
</dbReference>
<keyword evidence="1 10" id="KW-0540">Nuclease</keyword>
<evidence type="ECO:0000313" key="13">
    <source>
        <dbReference type="Proteomes" id="UP000613011"/>
    </source>
</evidence>
<dbReference type="HAMAP" id="MF_01486">
    <property type="entry name" value="RecC"/>
    <property type="match status" value="1"/>
</dbReference>
<reference evidence="12" key="1">
    <citation type="submission" date="2021-01" db="EMBL/GenBank/DDBJ databases">
        <title>Ramlibacter sp. strain AW1 16S ribosomal RNA gene Genome sequencing and assembly.</title>
        <authorList>
            <person name="Kang M."/>
        </authorList>
    </citation>
    <scope>NUCLEOTIDE SEQUENCE</scope>
    <source>
        <strain evidence="12">AW1</strain>
    </source>
</reference>
<dbReference type="PANTHER" id="PTHR30591">
    <property type="entry name" value="RECBCD ENZYME SUBUNIT RECC"/>
    <property type="match status" value="1"/>
</dbReference>
<evidence type="ECO:0000256" key="3">
    <source>
        <dbReference type="ARBA" id="ARBA00022763"/>
    </source>
</evidence>
<keyword evidence="7 10" id="KW-0067">ATP-binding</keyword>
<evidence type="ECO:0000259" key="11">
    <source>
        <dbReference type="Pfam" id="PF17946"/>
    </source>
</evidence>
<dbReference type="InterPro" id="IPR011335">
    <property type="entry name" value="Restrct_endonuc-II-like"/>
</dbReference>
<dbReference type="PIRSF" id="PIRSF000980">
    <property type="entry name" value="RecC"/>
    <property type="match status" value="1"/>
</dbReference>
<keyword evidence="2 10" id="KW-0547">Nucleotide-binding</keyword>
<dbReference type="GO" id="GO:0009338">
    <property type="term" value="C:exodeoxyribonuclease V complex"/>
    <property type="evidence" value="ECO:0007669"/>
    <property type="project" value="InterPro"/>
</dbReference>
<comment type="miscellaneous">
    <text evidence="10">In the RecBCD complex, RecB has a slow 3'-5' helicase, an exonuclease activity and loads RecA onto ssDNA, RecD has a fast 5'-3' helicase activity, while RecC stimulates the ATPase and processivity of the RecB helicase and contributes to recognition of the Chi site.</text>
</comment>
<accession>A0A936ZFF5</accession>
<dbReference type="GO" id="GO:0003678">
    <property type="term" value="F:DNA helicase activity"/>
    <property type="evidence" value="ECO:0007669"/>
    <property type="project" value="UniProtKB-UniRule"/>
</dbReference>
<dbReference type="InterPro" id="IPR041500">
    <property type="entry name" value="RecC_C"/>
</dbReference>
<dbReference type="Pfam" id="PF17946">
    <property type="entry name" value="RecC_C"/>
    <property type="match status" value="1"/>
</dbReference>
<feature type="domain" description="RecC C-terminal" evidence="11">
    <location>
        <begin position="846"/>
        <end position="1095"/>
    </location>
</feature>
<keyword evidence="13" id="KW-1185">Reference proteome</keyword>
<dbReference type="InterPro" id="IPR013986">
    <property type="entry name" value="DExx_box_DNA_helicase_dom_sf"/>
</dbReference>
<gene>
    <name evidence="10 12" type="primary">recC</name>
    <name evidence="12" type="ORF">JI739_06215</name>
</gene>
<dbReference type="PANTHER" id="PTHR30591:SF1">
    <property type="entry name" value="RECBCD ENZYME SUBUNIT RECC"/>
    <property type="match status" value="1"/>
</dbReference>
<dbReference type="AlphaFoldDB" id="A0A936ZFF5"/>
<keyword evidence="3 10" id="KW-0227">DNA damage</keyword>
<keyword evidence="5 10" id="KW-0347">Helicase</keyword>
<keyword evidence="6 10" id="KW-0269">Exonuclease</keyword>
<dbReference type="EMBL" id="JAEQNA010000001">
    <property type="protein sequence ID" value="MBL0419937.1"/>
    <property type="molecule type" value="Genomic_DNA"/>
</dbReference>
<evidence type="ECO:0000256" key="5">
    <source>
        <dbReference type="ARBA" id="ARBA00022806"/>
    </source>
</evidence>
<proteinExistence type="inferred from homology"/>
<dbReference type="Proteomes" id="UP000613011">
    <property type="component" value="Unassembled WGS sequence"/>
</dbReference>